<dbReference type="EMBL" id="SNRW01002556">
    <property type="protein sequence ID" value="KAA6392387.1"/>
    <property type="molecule type" value="Genomic_DNA"/>
</dbReference>
<feature type="coiled-coil region" evidence="1">
    <location>
        <begin position="349"/>
        <end position="464"/>
    </location>
</feature>
<proteinExistence type="predicted"/>
<dbReference type="SUPFAM" id="SSF51126">
    <property type="entry name" value="Pectin lyase-like"/>
    <property type="match status" value="1"/>
</dbReference>
<dbReference type="AlphaFoldDB" id="A0A5J4WBS0"/>
<organism evidence="3 4">
    <name type="scientific">Streblomastix strix</name>
    <dbReference type="NCBI Taxonomy" id="222440"/>
    <lineage>
        <taxon>Eukaryota</taxon>
        <taxon>Metamonada</taxon>
        <taxon>Preaxostyla</taxon>
        <taxon>Oxymonadida</taxon>
        <taxon>Streblomastigidae</taxon>
        <taxon>Streblomastix</taxon>
    </lineage>
</organism>
<protein>
    <recommendedName>
        <fullName evidence="5">Right handed beta helix domain-containing protein</fullName>
    </recommendedName>
</protein>
<gene>
    <name evidence="3" type="ORF">EZS28_012084</name>
</gene>
<evidence type="ECO:0000256" key="1">
    <source>
        <dbReference type="SAM" id="Coils"/>
    </source>
</evidence>
<reference evidence="3 4" key="1">
    <citation type="submission" date="2019-03" db="EMBL/GenBank/DDBJ databases">
        <title>Single cell metagenomics reveals metabolic interactions within the superorganism composed of flagellate Streblomastix strix and complex community of Bacteroidetes bacteria on its surface.</title>
        <authorList>
            <person name="Treitli S.C."/>
            <person name="Kolisko M."/>
            <person name="Husnik F."/>
            <person name="Keeling P."/>
            <person name="Hampl V."/>
        </authorList>
    </citation>
    <scope>NUCLEOTIDE SEQUENCE [LARGE SCALE GENOMIC DNA]</scope>
    <source>
        <strain evidence="3">ST1C</strain>
    </source>
</reference>
<comment type="caution">
    <text evidence="3">The sequence shown here is derived from an EMBL/GenBank/DDBJ whole genome shotgun (WGS) entry which is preliminary data.</text>
</comment>
<evidence type="ECO:0000313" key="4">
    <source>
        <dbReference type="Proteomes" id="UP000324800"/>
    </source>
</evidence>
<evidence type="ECO:0008006" key="5">
    <source>
        <dbReference type="Google" id="ProtNLM"/>
    </source>
</evidence>
<dbReference type="InterPro" id="IPR011050">
    <property type="entry name" value="Pectin_lyase_fold/virulence"/>
</dbReference>
<accession>A0A5J4WBS0</accession>
<dbReference type="Proteomes" id="UP000324800">
    <property type="component" value="Unassembled WGS sequence"/>
</dbReference>
<feature type="signal peptide" evidence="2">
    <location>
        <begin position="1"/>
        <end position="25"/>
    </location>
</feature>
<sequence>MNNNSNLLIPLVLIICILTTGLLDASGIQIYVSDSKGDNSNQCNSPDIYCKTLNAVNIIAKLGTSSVDTIYIDVYSTLTSNLNIAQTSPQLVIRSLTSAQCTLQVDITSHFNITGNVAFKLIRFTQSEGSESSLSGGIISANLTSSAHKLEIINCVFDATKGYSGGALNIFASNQGQLNINESCVFSNCHCQGMGGAVSQSISTGAISKVSNIKFDTCESGIFGGAIYSTQENSTIELISVIILNCKSIQAGGIIASITKDTLTIKGSCSFTGCQALGNSGGCLSSTLQTGSSLEIQDATFDSCSCYQHGSGGAITIANSSDPAQGFGGAIFINTNANTATTGIASSQIRKIFAENESLRREKEVMESKYSEQIRILEDKLRDEKELKEDAQKTSKKSEEQLRREKIENREIKVQLQNEKEIELKLLEKEKERLKLEQQLRYEIEEKKELQERAEEAENAKKRRS</sequence>
<feature type="chain" id="PRO_5023873114" description="Right handed beta helix domain-containing protein" evidence="2">
    <location>
        <begin position="26"/>
        <end position="465"/>
    </location>
</feature>
<keyword evidence="2" id="KW-0732">Signal</keyword>
<evidence type="ECO:0000313" key="3">
    <source>
        <dbReference type="EMBL" id="KAA6392387.1"/>
    </source>
</evidence>
<evidence type="ECO:0000256" key="2">
    <source>
        <dbReference type="SAM" id="SignalP"/>
    </source>
</evidence>
<name>A0A5J4WBS0_9EUKA</name>
<keyword evidence="1" id="KW-0175">Coiled coil</keyword>